<keyword evidence="4" id="KW-0809">Transit peptide</keyword>
<evidence type="ECO:0000256" key="4">
    <source>
        <dbReference type="ARBA" id="ARBA00022946"/>
    </source>
</evidence>
<evidence type="ECO:0008006" key="9">
    <source>
        <dbReference type="Google" id="ProtNLM"/>
    </source>
</evidence>
<dbReference type="PANTHER" id="PTHR14097:SF7">
    <property type="entry name" value="OXIDOREDUCTASE HTATIP2"/>
    <property type="match status" value="1"/>
</dbReference>
<keyword evidence="8" id="KW-1185">Reference proteome</keyword>
<gene>
    <name evidence="7" type="ORF">GMOD_00009980</name>
</gene>
<evidence type="ECO:0000256" key="5">
    <source>
        <dbReference type="ARBA" id="ARBA00023128"/>
    </source>
</evidence>
<dbReference type="FunFam" id="3.40.50.720:FF:000366">
    <property type="entry name" value="Protein FMP52, mitochondrial"/>
    <property type="match status" value="1"/>
</dbReference>
<evidence type="ECO:0000256" key="6">
    <source>
        <dbReference type="ARBA" id="ARBA00023136"/>
    </source>
</evidence>
<dbReference type="PANTHER" id="PTHR14097">
    <property type="entry name" value="OXIDOREDUCTASE HTATIP2"/>
    <property type="match status" value="1"/>
</dbReference>
<dbReference type="Gene3D" id="3.40.50.720">
    <property type="entry name" value="NAD(P)-binding Rossmann-like Domain"/>
    <property type="match status" value="1"/>
</dbReference>
<dbReference type="SUPFAM" id="SSF51735">
    <property type="entry name" value="NAD(P)-binding Rossmann-fold domains"/>
    <property type="match status" value="1"/>
</dbReference>
<organism evidence="7 8">
    <name type="scientific">Pyrenophora seminiperda CCB06</name>
    <dbReference type="NCBI Taxonomy" id="1302712"/>
    <lineage>
        <taxon>Eukaryota</taxon>
        <taxon>Fungi</taxon>
        <taxon>Dikarya</taxon>
        <taxon>Ascomycota</taxon>
        <taxon>Pezizomycotina</taxon>
        <taxon>Dothideomycetes</taxon>
        <taxon>Pleosporomycetidae</taxon>
        <taxon>Pleosporales</taxon>
        <taxon>Pleosporineae</taxon>
        <taxon>Pleosporaceae</taxon>
        <taxon>Pyrenophora</taxon>
    </lineage>
</organism>
<dbReference type="GO" id="GO:0005741">
    <property type="term" value="C:mitochondrial outer membrane"/>
    <property type="evidence" value="ECO:0007669"/>
    <property type="project" value="UniProtKB-SubCell"/>
</dbReference>
<keyword evidence="6" id="KW-0472">Membrane</keyword>
<dbReference type="AlphaFoldDB" id="A0A3M7M1K8"/>
<comment type="subcellular location">
    <subcellularLocation>
        <location evidence="1">Mitochondrion outer membrane</location>
        <topology evidence="1">Peripheral membrane protein</topology>
    </subcellularLocation>
</comment>
<reference evidence="7 8" key="1">
    <citation type="journal article" date="2014" name="PLoS ONE">
        <title>De novo Genome Assembly of the Fungal Plant Pathogen Pyrenophora semeniperda.</title>
        <authorList>
            <person name="Soliai M.M."/>
            <person name="Meyer S.E."/>
            <person name="Udall J.A."/>
            <person name="Elzinga D.E."/>
            <person name="Hermansen R.A."/>
            <person name="Bodily P.M."/>
            <person name="Hart A.A."/>
            <person name="Coleman C.E."/>
        </authorList>
    </citation>
    <scope>NUCLEOTIDE SEQUENCE [LARGE SCALE GENOMIC DNA]</scope>
    <source>
        <strain evidence="7 8">CCB06</strain>
        <tissue evidence="7">Mycelium</tissue>
    </source>
</reference>
<dbReference type="EMBL" id="KE747815">
    <property type="protein sequence ID" value="RMZ68361.1"/>
    <property type="molecule type" value="Genomic_DNA"/>
</dbReference>
<dbReference type="OrthoDB" id="430436at2759"/>
<keyword evidence="5" id="KW-0496">Mitochondrion</keyword>
<evidence type="ECO:0000256" key="2">
    <source>
        <dbReference type="ARBA" id="ARBA00006617"/>
    </source>
</evidence>
<dbReference type="InterPro" id="IPR036291">
    <property type="entry name" value="NAD(P)-bd_dom_sf"/>
</dbReference>
<name>A0A3M7M1K8_9PLEO</name>
<dbReference type="GO" id="GO:0051170">
    <property type="term" value="P:import into nucleus"/>
    <property type="evidence" value="ECO:0007669"/>
    <property type="project" value="TreeGrafter"/>
</dbReference>
<dbReference type="Proteomes" id="UP000265663">
    <property type="component" value="Unassembled WGS sequence"/>
</dbReference>
<evidence type="ECO:0000256" key="3">
    <source>
        <dbReference type="ARBA" id="ARBA00022787"/>
    </source>
</evidence>
<evidence type="ECO:0000313" key="8">
    <source>
        <dbReference type="Proteomes" id="UP000265663"/>
    </source>
</evidence>
<dbReference type="InterPro" id="IPR014843">
    <property type="entry name" value="Him1/Fmp52"/>
</dbReference>
<proteinExistence type="inferred from homology"/>
<evidence type="ECO:0000313" key="7">
    <source>
        <dbReference type="EMBL" id="RMZ68361.1"/>
    </source>
</evidence>
<protein>
    <recommendedName>
        <fullName evidence="9">NAD dependent epimerase/dehydratase family protein-like protein</fullName>
    </recommendedName>
</protein>
<dbReference type="Pfam" id="PF08732">
    <property type="entry name" value="HIM1"/>
    <property type="match status" value="1"/>
</dbReference>
<comment type="similarity">
    <text evidence="2">Belongs to the FMP52 family.</text>
</comment>
<keyword evidence="3" id="KW-1000">Mitochondrion outer membrane</keyword>
<accession>A0A3M7M1K8</accession>
<evidence type="ECO:0000256" key="1">
    <source>
        <dbReference type="ARBA" id="ARBA00004450"/>
    </source>
</evidence>
<sequence>MATAVLAGSTGLVGNQILTHLLAHPSIAQIHAYTRRDLPNPSGSTKFLPINSPTPPTWPSLFPNSTTPPPKILLSALGTTRAQAGSIAAQRAIDYQLNLDLAAAAKAAGVEVYVLISSSGANSAAYLAYPRMKGELEDGVKKLGFKHTVILRPGLIVGERVESRPAEAALRWVARGLGGVSYKAVDWWAQDAGVIGRAAVEAGVRCLEGKRGEGVWEVGMGEIVELGRKRE</sequence>